<dbReference type="Proteomes" id="UP001230504">
    <property type="component" value="Unassembled WGS sequence"/>
</dbReference>
<dbReference type="GeneID" id="85435067"/>
<dbReference type="EMBL" id="JAHLJV010000018">
    <property type="protein sequence ID" value="KAK1594863.1"/>
    <property type="molecule type" value="Genomic_DNA"/>
</dbReference>
<protein>
    <submittedName>
        <fullName evidence="1">Uncharacterized protein</fullName>
    </submittedName>
</protein>
<comment type="caution">
    <text evidence="1">The sequence shown here is derived from an EMBL/GenBank/DDBJ whole genome shotgun (WGS) entry which is preliminary data.</text>
</comment>
<sequence>MTKTGPHGASKVRLKALESPHLMVVRPSRRRLTSTRASISNQVFPRCQIHTPPYAVGASLESRKDATPPLPSCLRPHSSAPLRVSGFLGFASCLLYPFCHRIARAECARLLPKKPGRLWQSVHRQRRHDIIRTTASLGNRYFVAAAGIPATSFVGSRHAF</sequence>
<evidence type="ECO:0000313" key="2">
    <source>
        <dbReference type="Proteomes" id="UP001230504"/>
    </source>
</evidence>
<proteinExistence type="predicted"/>
<organism evidence="1 2">
    <name type="scientific">Colletotrichum navitas</name>
    <dbReference type="NCBI Taxonomy" id="681940"/>
    <lineage>
        <taxon>Eukaryota</taxon>
        <taxon>Fungi</taxon>
        <taxon>Dikarya</taxon>
        <taxon>Ascomycota</taxon>
        <taxon>Pezizomycotina</taxon>
        <taxon>Sordariomycetes</taxon>
        <taxon>Hypocreomycetidae</taxon>
        <taxon>Glomerellales</taxon>
        <taxon>Glomerellaceae</taxon>
        <taxon>Colletotrichum</taxon>
        <taxon>Colletotrichum graminicola species complex</taxon>
    </lineage>
</organism>
<gene>
    <name evidence="1" type="ORF">LY79DRAFT_128458</name>
</gene>
<dbReference type="RefSeq" id="XP_060415982.1">
    <property type="nucleotide sequence ID" value="XM_060550827.1"/>
</dbReference>
<accession>A0AAD8Q317</accession>
<evidence type="ECO:0000313" key="1">
    <source>
        <dbReference type="EMBL" id="KAK1594863.1"/>
    </source>
</evidence>
<keyword evidence="2" id="KW-1185">Reference proteome</keyword>
<name>A0AAD8Q317_9PEZI</name>
<reference evidence="1" key="1">
    <citation type="submission" date="2021-06" db="EMBL/GenBank/DDBJ databases">
        <title>Comparative genomics, transcriptomics and evolutionary studies reveal genomic signatures of adaptation to plant cell wall in hemibiotrophic fungi.</title>
        <authorList>
            <consortium name="DOE Joint Genome Institute"/>
            <person name="Baroncelli R."/>
            <person name="Diaz J.F."/>
            <person name="Benocci T."/>
            <person name="Peng M."/>
            <person name="Battaglia E."/>
            <person name="Haridas S."/>
            <person name="Andreopoulos W."/>
            <person name="Labutti K."/>
            <person name="Pangilinan J."/>
            <person name="Floch G.L."/>
            <person name="Makela M.R."/>
            <person name="Henrissat B."/>
            <person name="Grigoriev I.V."/>
            <person name="Crouch J.A."/>
            <person name="De Vries R.P."/>
            <person name="Sukno S.A."/>
            <person name="Thon M.R."/>
        </authorList>
    </citation>
    <scope>NUCLEOTIDE SEQUENCE</scope>
    <source>
        <strain evidence="1">CBS 125086</strain>
    </source>
</reference>
<dbReference type="AlphaFoldDB" id="A0AAD8Q317"/>